<sequence>MADLKFIVEENPIPEDIRTVINKLVEYNSDRLIEKDVYQPLAVLIRDNKNEIFGGLIGKTQWGWLFISHLWVAETLRGQGYGKQLILKAEEVAKQRGCNYAYLDTFSFQSLGFYEHLGYQKFGVLDNFPLGHQRYFLKKEL</sequence>
<protein>
    <submittedName>
        <fullName evidence="2">Putative N-acetylmannosamine-6-phosphate epimerase superfamily protein</fullName>
    </submittedName>
</protein>
<dbReference type="Pfam" id="PF00583">
    <property type="entry name" value="Acetyltransf_1"/>
    <property type="match status" value="1"/>
</dbReference>
<dbReference type="EMBL" id="AP018248">
    <property type="protein sequence ID" value="BAY97193.1"/>
    <property type="molecule type" value="Genomic_DNA"/>
</dbReference>
<evidence type="ECO:0000313" key="2">
    <source>
        <dbReference type="EMBL" id="BAY97193.1"/>
    </source>
</evidence>
<accession>A0A1Z4MUU4</accession>
<dbReference type="RefSeq" id="WP_096574283.1">
    <property type="nucleotide sequence ID" value="NZ_CAWNJS010000001.1"/>
</dbReference>
<dbReference type="KEGG" id="ttq:NIES37_11300"/>
<dbReference type="InterPro" id="IPR000182">
    <property type="entry name" value="GNAT_dom"/>
</dbReference>
<dbReference type="PANTHER" id="PTHR13538">
    <property type="entry name" value="N-ACETYLTRANSFERASE 6"/>
    <property type="match status" value="1"/>
</dbReference>
<dbReference type="GO" id="GO:1905502">
    <property type="term" value="F:acetyl-CoA binding"/>
    <property type="evidence" value="ECO:0007669"/>
    <property type="project" value="TreeGrafter"/>
</dbReference>
<dbReference type="CDD" id="cd04301">
    <property type="entry name" value="NAT_SF"/>
    <property type="match status" value="1"/>
</dbReference>
<gene>
    <name evidence="2" type="ORF">NIES37_11300</name>
</gene>
<name>A0A1Z4MUU4_9CYAN</name>
<evidence type="ECO:0000259" key="1">
    <source>
        <dbReference type="PROSITE" id="PS51186"/>
    </source>
</evidence>
<dbReference type="PANTHER" id="PTHR13538:SF4">
    <property type="entry name" value="N-ALPHA-ACETYLTRANSFERASE 80"/>
    <property type="match status" value="1"/>
</dbReference>
<dbReference type="InterPro" id="IPR016181">
    <property type="entry name" value="Acyl_CoA_acyltransferase"/>
</dbReference>
<dbReference type="GO" id="GO:0005737">
    <property type="term" value="C:cytoplasm"/>
    <property type="evidence" value="ECO:0007669"/>
    <property type="project" value="TreeGrafter"/>
</dbReference>
<keyword evidence="3" id="KW-1185">Reference proteome</keyword>
<reference evidence="2 3" key="1">
    <citation type="submission" date="2017-06" db="EMBL/GenBank/DDBJ databases">
        <title>Genome sequencing of cyanobaciteial culture collection at National Institute for Environmental Studies (NIES).</title>
        <authorList>
            <person name="Hirose Y."/>
            <person name="Shimura Y."/>
            <person name="Fujisawa T."/>
            <person name="Nakamura Y."/>
            <person name="Kawachi M."/>
        </authorList>
    </citation>
    <scope>NUCLEOTIDE SEQUENCE [LARGE SCALE GENOMIC DNA]</scope>
    <source>
        <strain evidence="2 3">NIES-37</strain>
    </source>
</reference>
<dbReference type="SUPFAM" id="SSF55729">
    <property type="entry name" value="Acyl-CoA N-acyltransferases (Nat)"/>
    <property type="match status" value="1"/>
</dbReference>
<organism evidence="2 3">
    <name type="scientific">Tolypothrix tenuis PCC 7101</name>
    <dbReference type="NCBI Taxonomy" id="231146"/>
    <lineage>
        <taxon>Bacteria</taxon>
        <taxon>Bacillati</taxon>
        <taxon>Cyanobacteriota</taxon>
        <taxon>Cyanophyceae</taxon>
        <taxon>Nostocales</taxon>
        <taxon>Tolypothrichaceae</taxon>
        <taxon>Tolypothrix</taxon>
    </lineage>
</organism>
<dbReference type="AlphaFoldDB" id="A0A1Z4MUU4"/>
<dbReference type="Gene3D" id="3.40.630.30">
    <property type="match status" value="1"/>
</dbReference>
<dbReference type="Proteomes" id="UP000218785">
    <property type="component" value="Chromosome"/>
</dbReference>
<feature type="domain" description="N-acetyltransferase" evidence="1">
    <location>
        <begin position="1"/>
        <end position="141"/>
    </location>
</feature>
<proteinExistence type="predicted"/>
<evidence type="ECO:0000313" key="3">
    <source>
        <dbReference type="Proteomes" id="UP000218785"/>
    </source>
</evidence>
<dbReference type="InterPro" id="IPR039840">
    <property type="entry name" value="NAA80"/>
</dbReference>
<dbReference type="PROSITE" id="PS51186">
    <property type="entry name" value="GNAT"/>
    <property type="match status" value="1"/>
</dbReference>
<dbReference type="GO" id="GO:0008080">
    <property type="term" value="F:N-acetyltransferase activity"/>
    <property type="evidence" value="ECO:0007669"/>
    <property type="project" value="InterPro"/>
</dbReference>